<protein>
    <submittedName>
        <fullName evidence="1">Uncharacterized protein</fullName>
    </submittedName>
</protein>
<evidence type="ECO:0000313" key="1">
    <source>
        <dbReference type="EMBL" id="CAD2217350.1"/>
    </source>
</evidence>
<organism evidence="1 2">
    <name type="scientific">Angomonas deanei</name>
    <dbReference type="NCBI Taxonomy" id="59799"/>
    <lineage>
        <taxon>Eukaryota</taxon>
        <taxon>Discoba</taxon>
        <taxon>Euglenozoa</taxon>
        <taxon>Kinetoplastea</taxon>
        <taxon>Metakinetoplastina</taxon>
        <taxon>Trypanosomatida</taxon>
        <taxon>Trypanosomatidae</taxon>
        <taxon>Strigomonadinae</taxon>
        <taxon>Angomonas</taxon>
    </lineage>
</organism>
<dbReference type="Proteomes" id="UP000515908">
    <property type="component" value="Chromosome 08"/>
</dbReference>
<gene>
    <name evidence="1" type="ORF">ADEAN_000482800</name>
</gene>
<proteinExistence type="predicted"/>
<reference evidence="1 2" key="1">
    <citation type="submission" date="2020-08" db="EMBL/GenBank/DDBJ databases">
        <authorList>
            <person name="Newling K."/>
            <person name="Davey J."/>
            <person name="Forrester S."/>
        </authorList>
    </citation>
    <scope>NUCLEOTIDE SEQUENCE [LARGE SCALE GENOMIC DNA]</scope>
    <source>
        <strain evidence="2">Crithidia deanei Carvalho (ATCC PRA-265)</strain>
    </source>
</reference>
<dbReference type="AlphaFoldDB" id="A0A7G2CC15"/>
<evidence type="ECO:0000313" key="2">
    <source>
        <dbReference type="Proteomes" id="UP000515908"/>
    </source>
</evidence>
<dbReference type="EMBL" id="LR877152">
    <property type="protein sequence ID" value="CAD2217350.1"/>
    <property type="molecule type" value="Genomic_DNA"/>
</dbReference>
<name>A0A7G2CC15_9TRYP</name>
<keyword evidence="2" id="KW-1185">Reference proteome</keyword>
<dbReference type="VEuPathDB" id="TriTrypDB:ADEAN_000482800"/>
<accession>A0A7G2CC15</accession>
<sequence>MRSVARLFYTSGEYGDALGWAATAAEDTRRHYGSWPLEALESKTLLSVIEERLLEEEGSYVIINHQRPVYDNNECEPAAGDFVELL</sequence>